<dbReference type="AlphaFoldDB" id="A0A2A5AGT6"/>
<sequence length="189" mass="20963">MEPKIIRPADRVVLAFDPSTRFTGYAVGVVRGTAVDLIEHGKIRADRSADKVMVRVRTMGLDSAALIERIKPDDIIVETPAKQMPMGTIKDKHGKPVTNVQGQALYGTAVGAVMMGVWNYQNRKGADAVRVVTTASDVWSRGKKKHQRAAVMEMAYPEYSRAADTKTFDMADAVGLMDWWNVMRLKELL</sequence>
<dbReference type="InterPro" id="IPR012337">
    <property type="entry name" value="RNaseH-like_sf"/>
</dbReference>
<accession>A0A2A5AGT6</accession>
<gene>
    <name evidence="1" type="ORF">COA96_16920</name>
</gene>
<evidence type="ECO:0000313" key="2">
    <source>
        <dbReference type="Proteomes" id="UP000218327"/>
    </source>
</evidence>
<protein>
    <submittedName>
        <fullName evidence="1">Uncharacterized protein</fullName>
    </submittedName>
</protein>
<dbReference type="GO" id="GO:0003676">
    <property type="term" value="F:nucleic acid binding"/>
    <property type="evidence" value="ECO:0007669"/>
    <property type="project" value="InterPro"/>
</dbReference>
<name>A0A2A5AGT6_9GAMM</name>
<evidence type="ECO:0000313" key="1">
    <source>
        <dbReference type="EMBL" id="PCJ18301.1"/>
    </source>
</evidence>
<proteinExistence type="predicted"/>
<organism evidence="1 2">
    <name type="scientific">SAR86 cluster bacterium</name>
    <dbReference type="NCBI Taxonomy" id="2030880"/>
    <lineage>
        <taxon>Bacteria</taxon>
        <taxon>Pseudomonadati</taxon>
        <taxon>Pseudomonadota</taxon>
        <taxon>Gammaproteobacteria</taxon>
        <taxon>SAR86 cluster</taxon>
    </lineage>
</organism>
<dbReference type="Gene3D" id="3.30.420.10">
    <property type="entry name" value="Ribonuclease H-like superfamily/Ribonuclease H"/>
    <property type="match status" value="1"/>
</dbReference>
<dbReference type="InterPro" id="IPR036397">
    <property type="entry name" value="RNaseH_sf"/>
</dbReference>
<comment type="caution">
    <text evidence="1">The sequence shown here is derived from an EMBL/GenBank/DDBJ whole genome shotgun (WGS) entry which is preliminary data.</text>
</comment>
<reference evidence="2" key="1">
    <citation type="submission" date="2017-08" db="EMBL/GenBank/DDBJ databases">
        <title>A dynamic microbial community with high functional redundancy inhabits the cold, oxic subseafloor aquifer.</title>
        <authorList>
            <person name="Tully B.J."/>
            <person name="Wheat C.G."/>
            <person name="Glazer B.T."/>
            <person name="Huber J.A."/>
        </authorList>
    </citation>
    <scope>NUCLEOTIDE SEQUENCE [LARGE SCALE GENOMIC DNA]</scope>
</reference>
<dbReference type="EMBL" id="NVVJ01000101">
    <property type="protein sequence ID" value="PCJ18301.1"/>
    <property type="molecule type" value="Genomic_DNA"/>
</dbReference>
<dbReference type="SUPFAM" id="SSF53098">
    <property type="entry name" value="Ribonuclease H-like"/>
    <property type="match status" value="1"/>
</dbReference>
<dbReference type="Proteomes" id="UP000218327">
    <property type="component" value="Unassembled WGS sequence"/>
</dbReference>